<dbReference type="SUPFAM" id="SSF52172">
    <property type="entry name" value="CheY-like"/>
    <property type="match status" value="1"/>
</dbReference>
<gene>
    <name evidence="5" type="ORF">DFR58_103193</name>
</gene>
<dbReference type="PANTHER" id="PTHR37299">
    <property type="entry name" value="TRANSCRIPTIONAL REGULATOR-RELATED"/>
    <property type="match status" value="1"/>
</dbReference>
<dbReference type="Gene3D" id="3.40.50.2300">
    <property type="match status" value="1"/>
</dbReference>
<name>A0A369BFV1_9FIRM</name>
<feature type="modified residue" description="4-aspartylphosphate" evidence="3">
    <location>
        <position position="67"/>
    </location>
</feature>
<evidence type="ECO:0000259" key="4">
    <source>
        <dbReference type="PROSITE" id="PS50110"/>
    </source>
</evidence>
<dbReference type="PANTHER" id="PTHR37299:SF1">
    <property type="entry name" value="STAGE 0 SPORULATION PROTEIN A HOMOLOG"/>
    <property type="match status" value="1"/>
</dbReference>
<organism evidence="5 6">
    <name type="scientific">Anaerobacterium chartisolvens</name>
    <dbReference type="NCBI Taxonomy" id="1297424"/>
    <lineage>
        <taxon>Bacteria</taxon>
        <taxon>Bacillati</taxon>
        <taxon>Bacillota</taxon>
        <taxon>Clostridia</taxon>
        <taxon>Eubacteriales</taxon>
        <taxon>Oscillospiraceae</taxon>
        <taxon>Anaerobacterium</taxon>
    </lineage>
</organism>
<evidence type="ECO:0000256" key="3">
    <source>
        <dbReference type="PROSITE-ProRule" id="PRU00169"/>
    </source>
</evidence>
<dbReference type="InterPro" id="IPR007492">
    <property type="entry name" value="LytTR_DNA-bd_dom"/>
</dbReference>
<dbReference type="InterPro" id="IPR046947">
    <property type="entry name" value="LytR-like"/>
</dbReference>
<dbReference type="EMBL" id="QPJT01000003">
    <property type="protein sequence ID" value="RCX19446.1"/>
    <property type="molecule type" value="Genomic_DNA"/>
</dbReference>
<keyword evidence="3" id="KW-0597">Phosphoprotein</keyword>
<reference evidence="5 6" key="1">
    <citation type="submission" date="2018-07" db="EMBL/GenBank/DDBJ databases">
        <title>Genomic Encyclopedia of Type Strains, Phase IV (KMG-IV): sequencing the most valuable type-strain genomes for metagenomic binning, comparative biology and taxonomic classification.</title>
        <authorList>
            <person name="Goeker M."/>
        </authorList>
    </citation>
    <scope>NUCLEOTIDE SEQUENCE [LARGE SCALE GENOMIC DNA]</scope>
    <source>
        <strain evidence="5 6">DSM 27016</strain>
    </source>
</reference>
<dbReference type="PROSITE" id="PS50110">
    <property type="entry name" value="RESPONSE_REGULATORY"/>
    <property type="match status" value="1"/>
</dbReference>
<accession>A0A369BFV1</accession>
<dbReference type="Gene3D" id="2.40.50.1020">
    <property type="entry name" value="LytTr DNA-binding domain"/>
    <property type="match status" value="1"/>
</dbReference>
<comment type="caution">
    <text evidence="5">The sequence shown here is derived from an EMBL/GenBank/DDBJ whole genome shotgun (WGS) entry which is preliminary data.</text>
</comment>
<dbReference type="Pfam" id="PF04397">
    <property type="entry name" value="LytTR"/>
    <property type="match status" value="1"/>
</dbReference>
<evidence type="ECO:0000313" key="5">
    <source>
        <dbReference type="EMBL" id="RCX19446.1"/>
    </source>
</evidence>
<evidence type="ECO:0000256" key="2">
    <source>
        <dbReference type="ARBA" id="ARBA00024867"/>
    </source>
</evidence>
<dbReference type="Proteomes" id="UP000253034">
    <property type="component" value="Unassembled WGS sequence"/>
</dbReference>
<keyword evidence="6" id="KW-1185">Reference proteome</keyword>
<sequence>MMMKRVVIKVLRIAVCDDIQEELQRIVALTREYLIQHNLSAEVRKFSHPDELLTVCEKETFHLYLLDIVMPMVNGIDVGREIRRLDSYAQIIYATTEPGFALEAYAASPVNYLLKPLQQESFFKTMEFAISRLNLTDEKTIAVKMSGGYRTLRLCDIVCCEYIRHCIEYTLQGGETITSVSFRGDFAAHLAPLLASSTFLQCHAAFAVHVSAIRRLTRTEIELSVGRTIPVARSRYDAVKEAYLNYRLGGETRD</sequence>
<dbReference type="InterPro" id="IPR001789">
    <property type="entry name" value="Sig_transdc_resp-reg_receiver"/>
</dbReference>
<evidence type="ECO:0000313" key="6">
    <source>
        <dbReference type="Proteomes" id="UP000253034"/>
    </source>
</evidence>
<dbReference type="InterPro" id="IPR011006">
    <property type="entry name" value="CheY-like_superfamily"/>
</dbReference>
<dbReference type="Pfam" id="PF00072">
    <property type="entry name" value="Response_reg"/>
    <property type="match status" value="1"/>
</dbReference>
<dbReference type="SMART" id="SM00850">
    <property type="entry name" value="LytTR"/>
    <property type="match status" value="1"/>
</dbReference>
<proteinExistence type="predicted"/>
<dbReference type="AlphaFoldDB" id="A0A369BFV1"/>
<dbReference type="OrthoDB" id="9779387at2"/>
<comment type="function">
    <text evidence="2">May play the central regulatory role in sporulation. It may be an element of the effector pathway responsible for the activation of sporulation genes in response to nutritional stress. Spo0A may act in concert with spo0H (a sigma factor) to control the expression of some genes that are critical to the sporulation process.</text>
</comment>
<evidence type="ECO:0000256" key="1">
    <source>
        <dbReference type="ARBA" id="ARBA00018672"/>
    </source>
</evidence>
<dbReference type="GO" id="GO:0003677">
    <property type="term" value="F:DNA binding"/>
    <property type="evidence" value="ECO:0007669"/>
    <property type="project" value="InterPro"/>
</dbReference>
<dbReference type="GO" id="GO:0000156">
    <property type="term" value="F:phosphorelay response regulator activity"/>
    <property type="evidence" value="ECO:0007669"/>
    <property type="project" value="InterPro"/>
</dbReference>
<protein>
    <recommendedName>
        <fullName evidence="1">Stage 0 sporulation protein A homolog</fullName>
    </recommendedName>
</protein>
<dbReference type="RefSeq" id="WP_114296505.1">
    <property type="nucleotide sequence ID" value="NZ_QPJT01000003.1"/>
</dbReference>
<feature type="domain" description="Response regulatory" evidence="4">
    <location>
        <begin position="12"/>
        <end position="130"/>
    </location>
</feature>
<dbReference type="SMART" id="SM00448">
    <property type="entry name" value="REC"/>
    <property type="match status" value="1"/>
</dbReference>